<keyword evidence="4 7" id="KW-0812">Transmembrane</keyword>
<dbReference type="SUPFAM" id="SSF69593">
    <property type="entry name" value="Glycerol-3-phosphate (1)-acyltransferase"/>
    <property type="match status" value="1"/>
</dbReference>
<dbReference type="PANTHER" id="PTHR43266:SF2">
    <property type="entry name" value="MAJOR FACILITATOR SUPERFAMILY (MFS) PROFILE DOMAIN-CONTAINING PROTEIN"/>
    <property type="match status" value="1"/>
</dbReference>
<dbReference type="PANTHER" id="PTHR43266">
    <property type="entry name" value="MACROLIDE-EFFLUX PROTEIN"/>
    <property type="match status" value="1"/>
</dbReference>
<feature type="transmembrane region" description="Helical" evidence="7">
    <location>
        <begin position="312"/>
        <end position="335"/>
    </location>
</feature>
<dbReference type="Gene3D" id="1.20.1250.20">
    <property type="entry name" value="MFS general substrate transporter like domains"/>
    <property type="match status" value="1"/>
</dbReference>
<evidence type="ECO:0000256" key="2">
    <source>
        <dbReference type="ARBA" id="ARBA00022448"/>
    </source>
</evidence>
<dbReference type="GO" id="GO:0005886">
    <property type="term" value="C:plasma membrane"/>
    <property type="evidence" value="ECO:0007669"/>
    <property type="project" value="UniProtKB-SubCell"/>
</dbReference>
<dbReference type="AlphaFoldDB" id="A0A1B4PR93"/>
<dbReference type="GO" id="GO:0022857">
    <property type="term" value="F:transmembrane transporter activity"/>
    <property type="evidence" value="ECO:0007669"/>
    <property type="project" value="InterPro"/>
</dbReference>
<evidence type="ECO:0000313" key="9">
    <source>
        <dbReference type="EMBL" id="AOK16426.1"/>
    </source>
</evidence>
<reference evidence="9 10" key="1">
    <citation type="submission" date="2015-12" db="EMBL/GenBank/DDBJ databases">
        <title>Diversity of Burkholderia near neighbor genomes.</title>
        <authorList>
            <person name="Sahl J."/>
            <person name="Wagner D."/>
            <person name="Keim P."/>
        </authorList>
    </citation>
    <scope>NUCLEOTIDE SEQUENCE [LARGE SCALE GENOMIC DNA]</scope>
    <source>
        <strain evidence="9 10">MSMB1184WGS</strain>
    </source>
</reference>
<dbReference type="Pfam" id="PF07690">
    <property type="entry name" value="MFS_1"/>
    <property type="match status" value="1"/>
</dbReference>
<feature type="transmembrane region" description="Helical" evidence="7">
    <location>
        <begin position="165"/>
        <end position="187"/>
    </location>
</feature>
<evidence type="ECO:0000256" key="5">
    <source>
        <dbReference type="ARBA" id="ARBA00022989"/>
    </source>
</evidence>
<dbReference type="SMART" id="SM00563">
    <property type="entry name" value="PlsC"/>
    <property type="match status" value="1"/>
</dbReference>
<feature type="transmembrane region" description="Helical" evidence="7">
    <location>
        <begin position="355"/>
        <end position="377"/>
    </location>
</feature>
<evidence type="ECO:0000313" key="10">
    <source>
        <dbReference type="Proteomes" id="UP000094776"/>
    </source>
</evidence>
<evidence type="ECO:0000256" key="4">
    <source>
        <dbReference type="ARBA" id="ARBA00022692"/>
    </source>
</evidence>
<sequence>MSDHTSVSSERRSERHAHASQFDLLRERRFAPFFTTQFLGALNDNVFKIGFTSLVTYHTARFAGVDAKTAAFLISAIFILPFVLFSATSGQIADKYDKATLTRFVKTFEIVLMLVGAAGFVMHSAPLLYLCTFMMGMHSTLFGPVKYSYLPQHLGEHELVGGNGLVEMGTFIAILIGTIIGGAAAGIEGAGERVLAVSVLVIAIAGRLVAQRVPSTPAPQPDLVINWNPVSETWRNLGLARQNRTVFLSLLGISWLWFVGATFLTSFFNFAKDVLSASPDVVTILLATFSVGIGLGSLLCERLSQRRVEIGLVPLGSIGISVFAIELYFASRALPSPGHLLSVGEFLAGARHWRILADLFLLAMFGGFYSVPLYALIQSRSAPTHRARIIAANNILNALFMILSAVMAMGLTKVGVSIPGIFLVTALLNVVVAAYIYLLVPEFLLRFVAWVLVHTFYRIRLVHAERIPAEGAAVLVCNHVSYVDALVLAAASPRPIRFVMDHRIFRTRFASWVFRHAKAIPIAPRHEDPAMLARAYDLCEAALKDGELVCIFPEGKLTRTGDINTFHHGVTEILRRTSAPVIPMALRGLWGSVFSRHADARWPRPIKRGVMSRLTLAVGEPIPASVATPESLQAAVTELRGARK</sequence>
<dbReference type="RefSeq" id="WP_069272822.1">
    <property type="nucleotide sequence ID" value="NZ_CP013443.1"/>
</dbReference>
<organism evidence="9 10">
    <name type="scientific">Burkholderia cepacia</name>
    <name type="common">Pseudomonas cepacia</name>
    <dbReference type="NCBI Taxonomy" id="292"/>
    <lineage>
        <taxon>Bacteria</taxon>
        <taxon>Pseudomonadati</taxon>
        <taxon>Pseudomonadota</taxon>
        <taxon>Betaproteobacteria</taxon>
        <taxon>Burkholderiales</taxon>
        <taxon>Burkholderiaceae</taxon>
        <taxon>Burkholderia</taxon>
        <taxon>Burkholderia cepacia complex</taxon>
    </lineage>
</organism>
<dbReference type="InterPro" id="IPR011701">
    <property type="entry name" value="MFS"/>
</dbReference>
<dbReference type="Pfam" id="PF01553">
    <property type="entry name" value="Acyltransferase"/>
    <property type="match status" value="1"/>
</dbReference>
<feature type="transmembrane region" description="Helical" evidence="7">
    <location>
        <begin position="389"/>
        <end position="411"/>
    </location>
</feature>
<keyword evidence="9" id="KW-0808">Transferase</keyword>
<feature type="transmembrane region" description="Helical" evidence="7">
    <location>
        <begin position="417"/>
        <end position="440"/>
    </location>
</feature>
<feature type="transmembrane region" description="Helical" evidence="7">
    <location>
        <begin position="281"/>
        <end position="300"/>
    </location>
</feature>
<protein>
    <submittedName>
        <fullName evidence="9">Glycerol acyltransferase</fullName>
    </submittedName>
</protein>
<evidence type="ECO:0000256" key="7">
    <source>
        <dbReference type="SAM" id="Phobius"/>
    </source>
</evidence>
<dbReference type="CDD" id="cd06173">
    <property type="entry name" value="MFS_MefA_like"/>
    <property type="match status" value="1"/>
</dbReference>
<feature type="transmembrane region" description="Helical" evidence="7">
    <location>
        <begin position="245"/>
        <end position="269"/>
    </location>
</feature>
<dbReference type="PROSITE" id="PS50850">
    <property type="entry name" value="MFS"/>
    <property type="match status" value="1"/>
</dbReference>
<keyword evidence="6 7" id="KW-0472">Membrane</keyword>
<dbReference type="InterPro" id="IPR020846">
    <property type="entry name" value="MFS_dom"/>
</dbReference>
<dbReference type="SUPFAM" id="SSF103473">
    <property type="entry name" value="MFS general substrate transporter"/>
    <property type="match status" value="1"/>
</dbReference>
<gene>
    <name evidence="9" type="ORF">WT26_10590</name>
</gene>
<name>A0A1B4PR93_BURCE</name>
<keyword evidence="2" id="KW-0813">Transport</keyword>
<keyword evidence="3" id="KW-1003">Cell membrane</keyword>
<evidence type="ECO:0000256" key="3">
    <source>
        <dbReference type="ARBA" id="ARBA00022475"/>
    </source>
</evidence>
<evidence type="ECO:0000256" key="1">
    <source>
        <dbReference type="ARBA" id="ARBA00004651"/>
    </source>
</evidence>
<accession>A0A1B4PR93</accession>
<evidence type="ECO:0000256" key="6">
    <source>
        <dbReference type="ARBA" id="ARBA00023136"/>
    </source>
</evidence>
<dbReference type="GO" id="GO:0016746">
    <property type="term" value="F:acyltransferase activity"/>
    <property type="evidence" value="ECO:0007669"/>
    <property type="project" value="UniProtKB-KW"/>
</dbReference>
<dbReference type="CDD" id="cd07989">
    <property type="entry name" value="LPLAT_AGPAT-like"/>
    <property type="match status" value="1"/>
</dbReference>
<evidence type="ECO:0000259" key="8">
    <source>
        <dbReference type="PROSITE" id="PS50850"/>
    </source>
</evidence>
<comment type="subcellular location">
    <subcellularLocation>
        <location evidence="1">Cell membrane</location>
        <topology evidence="1">Multi-pass membrane protein</topology>
    </subcellularLocation>
</comment>
<proteinExistence type="predicted"/>
<dbReference type="Proteomes" id="UP000094776">
    <property type="component" value="Chromosome 1"/>
</dbReference>
<dbReference type="EMBL" id="CP013443">
    <property type="protein sequence ID" value="AOK16426.1"/>
    <property type="molecule type" value="Genomic_DNA"/>
</dbReference>
<feature type="transmembrane region" description="Helical" evidence="7">
    <location>
        <begin position="70"/>
        <end position="92"/>
    </location>
</feature>
<keyword evidence="5 7" id="KW-1133">Transmembrane helix</keyword>
<feature type="transmembrane region" description="Helical" evidence="7">
    <location>
        <begin position="104"/>
        <end position="121"/>
    </location>
</feature>
<feature type="domain" description="Major facilitator superfamily (MFS) profile" evidence="8">
    <location>
        <begin position="29"/>
        <end position="444"/>
    </location>
</feature>
<dbReference type="InterPro" id="IPR002123">
    <property type="entry name" value="Plipid/glycerol_acylTrfase"/>
</dbReference>
<dbReference type="InterPro" id="IPR036259">
    <property type="entry name" value="MFS_trans_sf"/>
</dbReference>
<keyword evidence="9" id="KW-0012">Acyltransferase</keyword>